<evidence type="ECO:0000313" key="2">
    <source>
        <dbReference type="EMBL" id="TNN82075.1"/>
    </source>
</evidence>
<evidence type="ECO:0000256" key="1">
    <source>
        <dbReference type="SAM" id="MobiDB-lite"/>
    </source>
</evidence>
<feature type="compositionally biased region" description="Acidic residues" evidence="1">
    <location>
        <begin position="8"/>
        <end position="20"/>
    </location>
</feature>
<dbReference type="AlphaFoldDB" id="A0A4Z2IVT9"/>
<reference evidence="2 3" key="1">
    <citation type="submission" date="2019-03" db="EMBL/GenBank/DDBJ databases">
        <title>First draft genome of Liparis tanakae, snailfish: a comprehensive survey of snailfish specific genes.</title>
        <authorList>
            <person name="Kim W."/>
            <person name="Song I."/>
            <person name="Jeong J.-H."/>
            <person name="Kim D."/>
            <person name="Kim S."/>
            <person name="Ryu S."/>
            <person name="Song J.Y."/>
            <person name="Lee S.K."/>
        </authorList>
    </citation>
    <scope>NUCLEOTIDE SEQUENCE [LARGE SCALE GENOMIC DNA]</scope>
    <source>
        <tissue evidence="2">Muscle</tissue>
    </source>
</reference>
<name>A0A4Z2IVT9_9TELE</name>
<feature type="region of interest" description="Disordered" evidence="1">
    <location>
        <begin position="1"/>
        <end position="25"/>
    </location>
</feature>
<organism evidence="2 3">
    <name type="scientific">Liparis tanakae</name>
    <name type="common">Tanaka's snailfish</name>
    <dbReference type="NCBI Taxonomy" id="230148"/>
    <lineage>
        <taxon>Eukaryota</taxon>
        <taxon>Metazoa</taxon>
        <taxon>Chordata</taxon>
        <taxon>Craniata</taxon>
        <taxon>Vertebrata</taxon>
        <taxon>Euteleostomi</taxon>
        <taxon>Actinopterygii</taxon>
        <taxon>Neopterygii</taxon>
        <taxon>Teleostei</taxon>
        <taxon>Neoteleostei</taxon>
        <taxon>Acanthomorphata</taxon>
        <taxon>Eupercaria</taxon>
        <taxon>Perciformes</taxon>
        <taxon>Cottioidei</taxon>
        <taxon>Cottales</taxon>
        <taxon>Liparidae</taxon>
        <taxon>Liparis</taxon>
    </lineage>
</organism>
<keyword evidence="3" id="KW-1185">Reference proteome</keyword>
<dbReference type="EMBL" id="SRLO01000042">
    <property type="protein sequence ID" value="TNN82075.1"/>
    <property type="molecule type" value="Genomic_DNA"/>
</dbReference>
<proteinExistence type="predicted"/>
<comment type="caution">
    <text evidence="2">The sequence shown here is derived from an EMBL/GenBank/DDBJ whole genome shotgun (WGS) entry which is preliminary data.</text>
</comment>
<dbReference type="Proteomes" id="UP000314294">
    <property type="component" value="Unassembled WGS sequence"/>
</dbReference>
<protein>
    <submittedName>
        <fullName evidence="2">HMG box-containing protein 1</fullName>
    </submittedName>
</protein>
<sequence>MDIIIDASPDDMPELQEVEEDQRSPGLFQVGAGVSHQELRSSPSTNWLAELANIATSPQSSLLKSAPHKSSAPTPSRGHLRERRRVRELACASIEALMWSGRTLMNLEILTMSQKMKP</sequence>
<accession>A0A4Z2IVT9</accession>
<gene>
    <name evidence="2" type="primary">HBP1</name>
    <name evidence="2" type="ORF">EYF80_007721</name>
</gene>
<feature type="region of interest" description="Disordered" evidence="1">
    <location>
        <begin position="58"/>
        <end position="84"/>
    </location>
</feature>
<evidence type="ECO:0000313" key="3">
    <source>
        <dbReference type="Proteomes" id="UP000314294"/>
    </source>
</evidence>